<reference evidence="3 6" key="1">
    <citation type="submission" date="2015-06" db="EMBL/GenBank/DDBJ databases">
        <title>Genome sequence of Pseudoalteromonas carrageenovora.</title>
        <authorList>
            <person name="Xie B.-B."/>
            <person name="Rong J.-C."/>
            <person name="Qin Q.-L."/>
            <person name="Zhang Y.-Z."/>
        </authorList>
    </citation>
    <scope>NUCLEOTIDE SEQUENCE [LARGE SCALE GENOMIC DNA]</scope>
    <source>
        <strain evidence="3 6">IAM 12662</strain>
    </source>
</reference>
<name>A0A2K4XCK5_PSEVC</name>
<evidence type="ECO:0000256" key="2">
    <source>
        <dbReference type="SAM" id="SignalP"/>
    </source>
</evidence>
<evidence type="ECO:0000313" key="3">
    <source>
        <dbReference type="EMBL" id="MBE0380920.1"/>
    </source>
</evidence>
<feature type="region of interest" description="Disordered" evidence="1">
    <location>
        <begin position="129"/>
        <end position="157"/>
    </location>
</feature>
<evidence type="ECO:0000256" key="1">
    <source>
        <dbReference type="SAM" id="MobiDB-lite"/>
    </source>
</evidence>
<dbReference type="RefSeq" id="WP_104643337.1">
    <property type="nucleotide sequence ID" value="NZ_AQGW01000013.1"/>
</dbReference>
<accession>A0A2K4XCK5</accession>
<feature type="chain" id="PRO_5014467197" description="DUF3530 domain-containing protein" evidence="2">
    <location>
        <begin position="29"/>
        <end position="310"/>
    </location>
</feature>
<dbReference type="Proteomes" id="UP000238288">
    <property type="component" value="Chromosome PCAR9a"/>
</dbReference>
<dbReference type="InterPro" id="IPR022529">
    <property type="entry name" value="DUF3530"/>
</dbReference>
<dbReference type="GeneID" id="93664755"/>
<keyword evidence="2" id="KW-0732">Signal</keyword>
<evidence type="ECO:0000313" key="5">
    <source>
        <dbReference type="Proteomes" id="UP000238288"/>
    </source>
</evidence>
<evidence type="ECO:0000313" key="4">
    <source>
        <dbReference type="EMBL" id="SOU42055.1"/>
    </source>
</evidence>
<dbReference type="EMBL" id="LT965928">
    <property type="protein sequence ID" value="SOU42055.1"/>
    <property type="molecule type" value="Genomic_DNA"/>
</dbReference>
<proteinExistence type="predicted"/>
<gene>
    <name evidence="4" type="ORF">PCAR9_A31256</name>
    <name evidence="3" type="ORF">PCARR_a2616</name>
</gene>
<feature type="compositionally biased region" description="Basic and acidic residues" evidence="1">
    <location>
        <begin position="140"/>
        <end position="154"/>
    </location>
</feature>
<dbReference type="OrthoDB" id="9776279at2"/>
<evidence type="ECO:0000313" key="6">
    <source>
        <dbReference type="Proteomes" id="UP000615003"/>
    </source>
</evidence>
<keyword evidence="6" id="KW-1185">Reference proteome</keyword>
<feature type="signal peptide" evidence="2">
    <location>
        <begin position="1"/>
        <end position="28"/>
    </location>
</feature>
<evidence type="ECO:0008006" key="7">
    <source>
        <dbReference type="Google" id="ProtNLM"/>
    </source>
</evidence>
<sequence>MVFLQLFKKILCCLAFSYSVFLALPATAVEHIAPPALSSIENSDIERLLPNAEIKPILAGDTEFLSLYSEYMSSNFRGVVLLIPDWHSVPTNNSGMSFLRKELNNLGYTTYAMTVPDIDWQAKKMKPVTPTDAVETSTSDESKSDANEPEKQSAEPHYVSAIEPVNNDVLEDYKTNLILRYEALYQTAMAEPSNIVVIAQGASAGMLLEYYADFPESKINAFVSLSSYLPNAQRNEELSQATSLVAPALLDIYYTNDSTDILLSLKNRKRWVNRNAKFDYRQRQLFGMRNAPQQHARLSKEIDGFLRRLF</sequence>
<dbReference type="Proteomes" id="UP000615003">
    <property type="component" value="Unassembled WGS sequence"/>
</dbReference>
<reference evidence="4 5" key="2">
    <citation type="submission" date="2017-11" db="EMBL/GenBank/DDBJ databases">
        <authorList>
            <person name="Han C.G."/>
        </authorList>
    </citation>
    <scope>NUCLEOTIDE SEQUENCE [LARGE SCALE GENOMIC DNA]</scope>
    <source>
        <strain evidence="5">ATCC 43555</strain>
        <strain evidence="4">ATCC43555</strain>
    </source>
</reference>
<organism evidence="4 5">
    <name type="scientific">Pseudoalteromonas carrageenovora IAM 12662</name>
    <dbReference type="NCBI Taxonomy" id="1314868"/>
    <lineage>
        <taxon>Bacteria</taxon>
        <taxon>Pseudomonadati</taxon>
        <taxon>Pseudomonadota</taxon>
        <taxon>Gammaproteobacteria</taxon>
        <taxon>Alteromonadales</taxon>
        <taxon>Pseudoalteromonadaceae</taxon>
        <taxon>Pseudoalteromonas</taxon>
    </lineage>
</organism>
<dbReference type="AlphaFoldDB" id="A0A2K4XCK5"/>
<dbReference type="EMBL" id="AQGW01000013">
    <property type="protein sequence ID" value="MBE0380920.1"/>
    <property type="molecule type" value="Genomic_DNA"/>
</dbReference>
<protein>
    <recommendedName>
        <fullName evidence="7">DUF3530 domain-containing protein</fullName>
    </recommendedName>
</protein>
<dbReference type="Pfam" id="PF12048">
    <property type="entry name" value="DUF3530"/>
    <property type="match status" value="1"/>
</dbReference>